<sequence length="420" mass="48120">MGRAFNSFYNCIPIKMRTILVSAYACEPYKGSEQTVGWNIVLELAKNNIVHVITRANNQEPIEKFLKEKKKTNLKFHYYDTPKIFLSLKNKEKGVYLYYILWQIGIISLASKLKKLHHFDYSIHLTFGNVWLPTFLPFINIPFIYGPLGGGEGIPDTFINKLPIKQRIIQRFRKLLKITACINPLFLYTSSKCKAILCRTKDTANLFPEKYQSRINLLEDGAIEPEIFDYHASHKKQYEVKIISTSRLIAFKNVISIVEALEYVPSSYKINCIIIGSGSEKLKIQKLSTESSHHIIFKERLSRNDVLQELSNSDIFISPSLRDACNLSLLEAMAVGLPVICLNWSGMAISTDDSCAIRLPVTNPEQMPKDMAAAIIKLIENPELRKRMGDAGRKRIKEVFNWEAKGLFMERLFAELDSKR</sequence>
<dbReference type="InterPro" id="IPR001296">
    <property type="entry name" value="Glyco_trans_1"/>
</dbReference>
<gene>
    <name evidence="2" type="ORF">DW712_06575</name>
</gene>
<protein>
    <submittedName>
        <fullName evidence="2">Glycosyltransferase</fullName>
    </submittedName>
</protein>
<dbReference type="EMBL" id="QSKV01000003">
    <property type="protein sequence ID" value="RHE93723.1"/>
    <property type="molecule type" value="Genomic_DNA"/>
</dbReference>
<dbReference type="Pfam" id="PF00534">
    <property type="entry name" value="Glycos_transf_1"/>
    <property type="match status" value="1"/>
</dbReference>
<dbReference type="GO" id="GO:0016757">
    <property type="term" value="F:glycosyltransferase activity"/>
    <property type="evidence" value="ECO:0007669"/>
    <property type="project" value="InterPro"/>
</dbReference>
<evidence type="ECO:0000259" key="1">
    <source>
        <dbReference type="Pfam" id="PF00534"/>
    </source>
</evidence>
<dbReference type="PANTHER" id="PTHR12526">
    <property type="entry name" value="GLYCOSYLTRANSFERASE"/>
    <property type="match status" value="1"/>
</dbReference>
<evidence type="ECO:0000313" key="2">
    <source>
        <dbReference type="EMBL" id="RHE93723.1"/>
    </source>
</evidence>
<dbReference type="Proteomes" id="UP000285650">
    <property type="component" value="Unassembled WGS sequence"/>
</dbReference>
<proteinExistence type="predicted"/>
<dbReference type="PANTHER" id="PTHR12526:SF630">
    <property type="entry name" value="GLYCOSYLTRANSFERASE"/>
    <property type="match status" value="1"/>
</dbReference>
<comment type="caution">
    <text evidence="2">The sequence shown here is derived from an EMBL/GenBank/DDBJ whole genome shotgun (WGS) entry which is preliminary data.</text>
</comment>
<dbReference type="Gene3D" id="3.40.50.2000">
    <property type="entry name" value="Glycogen Phosphorylase B"/>
    <property type="match status" value="2"/>
</dbReference>
<name>A0A414LGF0_9BACE</name>
<reference evidence="2 3" key="1">
    <citation type="submission" date="2018-08" db="EMBL/GenBank/DDBJ databases">
        <title>A genome reference for cultivated species of the human gut microbiota.</title>
        <authorList>
            <person name="Zou Y."/>
            <person name="Xue W."/>
            <person name="Luo G."/>
        </authorList>
    </citation>
    <scope>NUCLEOTIDE SEQUENCE [LARGE SCALE GENOMIC DNA]</scope>
    <source>
        <strain evidence="2 3">AM27-17</strain>
    </source>
</reference>
<dbReference type="AlphaFoldDB" id="A0A414LGF0"/>
<evidence type="ECO:0000313" key="3">
    <source>
        <dbReference type="Proteomes" id="UP000285650"/>
    </source>
</evidence>
<keyword evidence="2" id="KW-0808">Transferase</keyword>
<feature type="domain" description="Glycosyl transferase family 1" evidence="1">
    <location>
        <begin position="235"/>
        <end position="395"/>
    </location>
</feature>
<organism evidence="2 3">
    <name type="scientific">Bacteroides intestinalis</name>
    <dbReference type="NCBI Taxonomy" id="329854"/>
    <lineage>
        <taxon>Bacteria</taxon>
        <taxon>Pseudomonadati</taxon>
        <taxon>Bacteroidota</taxon>
        <taxon>Bacteroidia</taxon>
        <taxon>Bacteroidales</taxon>
        <taxon>Bacteroidaceae</taxon>
        <taxon>Bacteroides</taxon>
    </lineage>
</organism>
<dbReference type="CDD" id="cd03801">
    <property type="entry name" value="GT4_PimA-like"/>
    <property type="match status" value="1"/>
</dbReference>
<accession>A0A414LGF0</accession>
<dbReference type="SUPFAM" id="SSF53756">
    <property type="entry name" value="UDP-Glycosyltransferase/glycogen phosphorylase"/>
    <property type="match status" value="1"/>
</dbReference>